<sequence length="720" mass="76816">GCALSALRARGAGAALRWAGAGAVPGAAHRRGPRRRGDGGQQARRGRHLPCPPAPRGPGSRQQPRLTRALRLKASPRRPAAPGGPPGRGAAPARASPRPRPRARGWPPSPSGLALNGLVQAPVHLGHASAAQLSEHAIGADLPVTNGVLVRLVLLKVSHGPHGSGLCPDRRQVSRVLLACSRSKQAQPVSPGHRVSPPLVDTAQARRRKILPLERTAEHPALTGCAPMTPPSDVRLSVGLRLLLHSGSVLVGLFTFVYARLVCTFICGLPTPVLARTVAILTVLHISLRELLLQRVPLSGKSASPARRAWLLSVLSWGVTGLAASLLHKAQYPAFPLFSHVKFAMGYGLLGGALLGQVEYLLFERALPPAPSVSRAEQLRERLGRRLIEGYVIFTTVPAAVLLLTLLRFIWELHGESHYVVEAAMMSLGFTGIALGAAVAYGRSVRRDTERLLEAVRRVGSGDFQPGASTSRPDELFLVAEGINEMAGGLQLRERIREAFGRFVSPQVASEFIEKYARHGKTAVMGGERKDVVVLFSDLRDFTHLSESLAPEVLIEVLNGYFQEMVGAIQQHGGMVDKFIGDAVLAVFGLTEGEANPARAAVAAGLEMQRRLEAYNARLAERGIQLRSGVGIHAGEAVAGYLGSTDRMEFTVIGHTVNVASRIEGQAREPRPPLLFSEEVARRFGDAFGVKDVGSVPLKGVAHEVRLLTVTGEGGSIQAA</sequence>
<gene>
    <name evidence="5" type="ORF">STIAU_8296</name>
</gene>
<feature type="compositionally biased region" description="Low complexity" evidence="1">
    <location>
        <begin position="18"/>
        <end position="27"/>
    </location>
</feature>
<dbReference type="PANTHER" id="PTHR43081">
    <property type="entry name" value="ADENYLATE CYCLASE, TERMINAL-DIFFERENTIATION SPECIFIC-RELATED"/>
    <property type="match status" value="1"/>
</dbReference>
<dbReference type="Gene3D" id="6.10.340.10">
    <property type="match status" value="1"/>
</dbReference>
<evidence type="ECO:0000259" key="4">
    <source>
        <dbReference type="PROSITE" id="PS50885"/>
    </source>
</evidence>
<feature type="transmembrane region" description="Helical" evidence="2">
    <location>
        <begin position="309"/>
        <end position="327"/>
    </location>
</feature>
<feature type="transmembrane region" description="Helical" evidence="2">
    <location>
        <begin position="388"/>
        <end position="411"/>
    </location>
</feature>
<dbReference type="PROSITE" id="PS50885">
    <property type="entry name" value="HAMP"/>
    <property type="match status" value="1"/>
</dbReference>
<evidence type="ECO:0000256" key="2">
    <source>
        <dbReference type="SAM" id="Phobius"/>
    </source>
</evidence>
<dbReference type="Gene3D" id="3.30.70.1230">
    <property type="entry name" value="Nucleotide cyclase"/>
    <property type="match status" value="1"/>
</dbReference>
<dbReference type="InterPro" id="IPR003660">
    <property type="entry name" value="HAMP_dom"/>
</dbReference>
<dbReference type="CDD" id="cd07302">
    <property type="entry name" value="CHD"/>
    <property type="match status" value="1"/>
</dbReference>
<keyword evidence="2" id="KW-1133">Transmembrane helix</keyword>
<keyword evidence="2" id="KW-0472">Membrane</keyword>
<dbReference type="PATRIC" id="fig|378806.16.peg.534"/>
<protein>
    <recommendedName>
        <fullName evidence="7">Adenylate cyclase</fullName>
    </recommendedName>
</protein>
<dbReference type="CDD" id="cd06225">
    <property type="entry name" value="HAMP"/>
    <property type="match status" value="1"/>
</dbReference>
<feature type="transmembrane region" description="Helical" evidence="2">
    <location>
        <begin position="347"/>
        <end position="367"/>
    </location>
</feature>
<feature type="region of interest" description="Disordered" evidence="1">
    <location>
        <begin position="18"/>
        <end position="113"/>
    </location>
</feature>
<dbReference type="PROSITE" id="PS50125">
    <property type="entry name" value="GUANYLATE_CYCLASE_2"/>
    <property type="match status" value="1"/>
</dbReference>
<dbReference type="EMBL" id="AAMD01000327">
    <property type="protein sequence ID" value="EAU61800.1"/>
    <property type="molecule type" value="Genomic_DNA"/>
</dbReference>
<evidence type="ECO:0000313" key="5">
    <source>
        <dbReference type="EMBL" id="EAU61800.1"/>
    </source>
</evidence>
<feature type="transmembrane region" description="Helical" evidence="2">
    <location>
        <begin position="242"/>
        <end position="261"/>
    </location>
</feature>
<dbReference type="InterPro" id="IPR050697">
    <property type="entry name" value="Adenylyl/Guanylyl_Cyclase_3/4"/>
</dbReference>
<dbReference type="Proteomes" id="UP000032702">
    <property type="component" value="Unassembled WGS sequence"/>
</dbReference>
<keyword evidence="2" id="KW-0812">Transmembrane</keyword>
<accession>Q08MU2</accession>
<evidence type="ECO:0000259" key="3">
    <source>
        <dbReference type="PROSITE" id="PS50125"/>
    </source>
</evidence>
<dbReference type="PANTHER" id="PTHR43081:SF1">
    <property type="entry name" value="ADENYLATE CYCLASE, TERMINAL-DIFFERENTIATION SPECIFIC"/>
    <property type="match status" value="1"/>
</dbReference>
<evidence type="ECO:0000256" key="1">
    <source>
        <dbReference type="SAM" id="MobiDB-lite"/>
    </source>
</evidence>
<dbReference type="Pfam" id="PF00211">
    <property type="entry name" value="Guanylate_cyc"/>
    <property type="match status" value="1"/>
</dbReference>
<dbReference type="InterPro" id="IPR029787">
    <property type="entry name" value="Nucleotide_cyclase"/>
</dbReference>
<dbReference type="SMART" id="SM00044">
    <property type="entry name" value="CYCc"/>
    <property type="match status" value="1"/>
</dbReference>
<dbReference type="Pfam" id="PF00672">
    <property type="entry name" value="HAMP"/>
    <property type="match status" value="1"/>
</dbReference>
<organism evidence="5 6">
    <name type="scientific">Stigmatella aurantiaca (strain DW4/3-1)</name>
    <dbReference type="NCBI Taxonomy" id="378806"/>
    <lineage>
        <taxon>Bacteria</taxon>
        <taxon>Pseudomonadati</taxon>
        <taxon>Myxococcota</taxon>
        <taxon>Myxococcia</taxon>
        <taxon>Myxococcales</taxon>
        <taxon>Cystobacterineae</taxon>
        <taxon>Archangiaceae</taxon>
        <taxon>Stigmatella</taxon>
    </lineage>
</organism>
<feature type="non-terminal residue" evidence="5">
    <location>
        <position position="1"/>
    </location>
</feature>
<dbReference type="AlphaFoldDB" id="Q08MU2"/>
<dbReference type="GO" id="GO:0016020">
    <property type="term" value="C:membrane"/>
    <property type="evidence" value="ECO:0007669"/>
    <property type="project" value="InterPro"/>
</dbReference>
<evidence type="ECO:0008006" key="7">
    <source>
        <dbReference type="Google" id="ProtNLM"/>
    </source>
</evidence>
<feature type="transmembrane region" description="Helical" evidence="2">
    <location>
        <begin position="423"/>
        <end position="442"/>
    </location>
</feature>
<dbReference type="SMART" id="SM00304">
    <property type="entry name" value="HAMP"/>
    <property type="match status" value="1"/>
</dbReference>
<comment type="caution">
    <text evidence="5">The sequence shown here is derived from an EMBL/GenBank/DDBJ whole genome shotgun (WGS) entry which is preliminary data.</text>
</comment>
<evidence type="ECO:0000313" key="6">
    <source>
        <dbReference type="Proteomes" id="UP000032702"/>
    </source>
</evidence>
<dbReference type="SUPFAM" id="SSF55073">
    <property type="entry name" value="Nucleotide cyclase"/>
    <property type="match status" value="1"/>
</dbReference>
<dbReference type="InterPro" id="IPR001054">
    <property type="entry name" value="A/G_cyclase"/>
</dbReference>
<dbReference type="GO" id="GO:0004016">
    <property type="term" value="F:adenylate cyclase activity"/>
    <property type="evidence" value="ECO:0007669"/>
    <property type="project" value="UniProtKB-ARBA"/>
</dbReference>
<feature type="domain" description="HAMP" evidence="4">
    <location>
        <begin position="443"/>
        <end position="495"/>
    </location>
</feature>
<name>Q08MU2_STIAD</name>
<dbReference type="GO" id="GO:0035556">
    <property type="term" value="P:intracellular signal transduction"/>
    <property type="evidence" value="ECO:0007669"/>
    <property type="project" value="InterPro"/>
</dbReference>
<dbReference type="GO" id="GO:0009190">
    <property type="term" value="P:cyclic nucleotide biosynthetic process"/>
    <property type="evidence" value="ECO:0007669"/>
    <property type="project" value="InterPro"/>
</dbReference>
<feature type="domain" description="Guanylate cyclase" evidence="3">
    <location>
        <begin position="533"/>
        <end position="664"/>
    </location>
</feature>
<proteinExistence type="predicted"/>
<reference evidence="5 6" key="1">
    <citation type="submission" date="2006-04" db="EMBL/GenBank/DDBJ databases">
        <authorList>
            <person name="Nierman W.C."/>
        </authorList>
    </citation>
    <scope>NUCLEOTIDE SEQUENCE [LARGE SCALE GENOMIC DNA]</scope>
    <source>
        <strain evidence="5 6">DW4/3-1</strain>
    </source>
</reference>